<feature type="transmembrane region" description="Helical" evidence="15">
    <location>
        <begin position="44"/>
        <end position="62"/>
    </location>
</feature>
<keyword evidence="4" id="KW-1003">Cell membrane</keyword>
<dbReference type="PANTHER" id="PTHR34220">
    <property type="entry name" value="SENSOR HISTIDINE KINASE YPDA"/>
    <property type="match status" value="1"/>
</dbReference>
<dbReference type="GO" id="GO:0005524">
    <property type="term" value="F:ATP binding"/>
    <property type="evidence" value="ECO:0007669"/>
    <property type="project" value="UniProtKB-KW"/>
</dbReference>
<dbReference type="Pfam" id="PF06580">
    <property type="entry name" value="His_kinase"/>
    <property type="match status" value="1"/>
</dbReference>
<evidence type="ECO:0000256" key="11">
    <source>
        <dbReference type="ARBA" id="ARBA00022989"/>
    </source>
</evidence>
<evidence type="ECO:0000256" key="1">
    <source>
        <dbReference type="ARBA" id="ARBA00000085"/>
    </source>
</evidence>
<keyword evidence="12" id="KW-0902">Two-component regulatory system</keyword>
<sequence length="583" mass="64718">MFNLTILLLERVGLIIILAYILMNSKYFKHTMQQRQAWASKWQLCIVFSLFALLSNFTGIVIKNGDILTGSIYFQLDDNVSLANTRVLTIGVAGLVGGPFVSVFVGILSGIFRLYMGGAEAYTYLISSLFIGLISGYYGRLALEQHQYPTIAKSALIGGMMEIVQMICIFSFAQDKQYAMDLIALIGLPMIVVNSAGTAIFMSIISSTLKQEEQMRAVQTHDVLELTNQTLPYFKEGLNEDSAKHVAMIIKDLMKVSAVAITNRHDILAHVGAGSDHHIPKKEIITHLSKAVLQTGELKEVHTKEEIGCTHPHCPLHAALVIPLKMHGKVTGTLKMYFTNPTNLTFVERQLAEGLAEIFSSQIELGEAEMQSKLLKDAEIKSLQAQVNPHFFFNAMNTISALVRIDSEKARELLLELSHFFRSNLQGSRQNTITLEKELSQVTAYLSLEQARFPGRFDVTFDVPEKVKQASVPPFLIQILVENAVKHAFPDRKKGNKIKVGARLKDAQQLCIEVSDNGRGIPPDKLTQLGKKVVESESGTGSALENLNLRLKGLFSEQAALHFDSDDTGTCVWCTLPYQQKED</sequence>
<name>A0A2A4GYR2_9STAP</name>
<keyword evidence="11 15" id="KW-1133">Transmembrane helix</keyword>
<dbReference type="SMART" id="SM00387">
    <property type="entry name" value="HATPase_c"/>
    <property type="match status" value="1"/>
</dbReference>
<accession>A0A2A4GYR2</accession>
<keyword evidence="7 15" id="KW-0812">Transmembrane</keyword>
<feature type="transmembrane region" description="Helical" evidence="15">
    <location>
        <begin position="182"/>
        <end position="205"/>
    </location>
</feature>
<evidence type="ECO:0000256" key="15">
    <source>
        <dbReference type="SAM" id="Phobius"/>
    </source>
</evidence>
<keyword evidence="9 17" id="KW-0418">Kinase</keyword>
<protein>
    <recommendedName>
        <fullName evidence="3">histidine kinase</fullName>
        <ecNumber evidence="3">2.7.13.3</ecNumber>
    </recommendedName>
    <alternativeName>
        <fullName evidence="14">Autolysin sensor kinase</fullName>
    </alternativeName>
</protein>
<feature type="transmembrane region" description="Helical" evidence="15">
    <location>
        <begin position="151"/>
        <end position="170"/>
    </location>
</feature>
<keyword evidence="6" id="KW-0808">Transferase</keyword>
<evidence type="ECO:0000256" key="14">
    <source>
        <dbReference type="ARBA" id="ARBA00029830"/>
    </source>
</evidence>
<evidence type="ECO:0000256" key="2">
    <source>
        <dbReference type="ARBA" id="ARBA00004651"/>
    </source>
</evidence>
<dbReference type="GO" id="GO:0005886">
    <property type="term" value="C:plasma membrane"/>
    <property type="evidence" value="ECO:0007669"/>
    <property type="project" value="UniProtKB-SubCell"/>
</dbReference>
<dbReference type="Pfam" id="PF07694">
    <property type="entry name" value="5TM-5TMR_LYT"/>
    <property type="match status" value="1"/>
</dbReference>
<feature type="transmembrane region" description="Helical" evidence="15">
    <location>
        <begin position="6"/>
        <end position="23"/>
    </location>
</feature>
<gene>
    <name evidence="17" type="ORF">B5C08_05250</name>
</gene>
<evidence type="ECO:0000256" key="13">
    <source>
        <dbReference type="ARBA" id="ARBA00023136"/>
    </source>
</evidence>
<evidence type="ECO:0000256" key="6">
    <source>
        <dbReference type="ARBA" id="ARBA00022679"/>
    </source>
</evidence>
<dbReference type="InterPro" id="IPR029016">
    <property type="entry name" value="GAF-like_dom_sf"/>
</dbReference>
<dbReference type="EMBL" id="MWUU01000005">
    <property type="protein sequence ID" value="PCF55870.1"/>
    <property type="molecule type" value="Genomic_DNA"/>
</dbReference>
<evidence type="ECO:0000256" key="10">
    <source>
        <dbReference type="ARBA" id="ARBA00022840"/>
    </source>
</evidence>
<dbReference type="CDD" id="cd16957">
    <property type="entry name" value="HATPase_LytS-like"/>
    <property type="match status" value="1"/>
</dbReference>
<dbReference type="EC" id="2.7.13.3" evidence="3"/>
<keyword evidence="10" id="KW-0067">ATP-binding</keyword>
<dbReference type="InterPro" id="IPR011620">
    <property type="entry name" value="Sig_transdc_His_kinase_LytS_TM"/>
</dbReference>
<proteinExistence type="predicted"/>
<dbReference type="Proteomes" id="UP000218335">
    <property type="component" value="Unassembled WGS sequence"/>
</dbReference>
<evidence type="ECO:0000256" key="4">
    <source>
        <dbReference type="ARBA" id="ARBA00022475"/>
    </source>
</evidence>
<feature type="transmembrane region" description="Helical" evidence="15">
    <location>
        <begin position="87"/>
        <end position="109"/>
    </location>
</feature>
<dbReference type="InterPro" id="IPR003594">
    <property type="entry name" value="HATPase_dom"/>
</dbReference>
<evidence type="ECO:0000313" key="18">
    <source>
        <dbReference type="Proteomes" id="UP000218335"/>
    </source>
</evidence>
<comment type="caution">
    <text evidence="17">The sequence shown here is derived from an EMBL/GenBank/DDBJ whole genome shotgun (WGS) entry which is preliminary data.</text>
</comment>
<feature type="domain" description="Histidine kinase/HSP90-like ATPase" evidence="16">
    <location>
        <begin position="471"/>
        <end position="580"/>
    </location>
</feature>
<keyword evidence="8" id="KW-0547">Nucleotide-binding</keyword>
<evidence type="ECO:0000256" key="7">
    <source>
        <dbReference type="ARBA" id="ARBA00022692"/>
    </source>
</evidence>
<keyword evidence="5" id="KW-0597">Phosphoprotein</keyword>
<reference evidence="17 18" key="1">
    <citation type="journal article" date="2017" name="PLoS ONE">
        <title>Development of a real-time PCR for detection of Staphylococcus pseudintermedius using a novel automated comparison of whole-genome sequences.</title>
        <authorList>
            <person name="Verstappen K.M."/>
            <person name="Huijbregts L."/>
            <person name="Spaninks M."/>
            <person name="Wagenaar J.A."/>
            <person name="Fluit A.C."/>
            <person name="Duim B."/>
        </authorList>
    </citation>
    <scope>NUCLEOTIDE SEQUENCE [LARGE SCALE GENOMIC DNA]</scope>
    <source>
        <strain evidence="17 18">215070706401-1</strain>
    </source>
</reference>
<evidence type="ECO:0000256" key="9">
    <source>
        <dbReference type="ARBA" id="ARBA00022777"/>
    </source>
</evidence>
<evidence type="ECO:0000256" key="12">
    <source>
        <dbReference type="ARBA" id="ARBA00023012"/>
    </source>
</evidence>
<dbReference type="Pfam" id="PF02518">
    <property type="entry name" value="HATPase_c"/>
    <property type="match status" value="1"/>
</dbReference>
<evidence type="ECO:0000313" key="17">
    <source>
        <dbReference type="EMBL" id="PCF55870.1"/>
    </source>
</evidence>
<dbReference type="PANTHER" id="PTHR34220:SF7">
    <property type="entry name" value="SENSOR HISTIDINE KINASE YPDA"/>
    <property type="match status" value="1"/>
</dbReference>
<feature type="transmembrane region" description="Helical" evidence="15">
    <location>
        <begin position="121"/>
        <end position="139"/>
    </location>
</feature>
<evidence type="ECO:0000256" key="8">
    <source>
        <dbReference type="ARBA" id="ARBA00022741"/>
    </source>
</evidence>
<dbReference type="SUPFAM" id="SSF55874">
    <property type="entry name" value="ATPase domain of HSP90 chaperone/DNA topoisomerase II/histidine kinase"/>
    <property type="match status" value="1"/>
</dbReference>
<evidence type="ECO:0000256" key="5">
    <source>
        <dbReference type="ARBA" id="ARBA00022553"/>
    </source>
</evidence>
<evidence type="ECO:0000256" key="3">
    <source>
        <dbReference type="ARBA" id="ARBA00012438"/>
    </source>
</evidence>
<evidence type="ECO:0000259" key="16">
    <source>
        <dbReference type="SMART" id="SM00387"/>
    </source>
</evidence>
<comment type="subcellular location">
    <subcellularLocation>
        <location evidence="2">Cell membrane</location>
        <topology evidence="2">Multi-pass membrane protein</topology>
    </subcellularLocation>
</comment>
<dbReference type="Gene3D" id="3.30.450.40">
    <property type="match status" value="1"/>
</dbReference>
<dbReference type="RefSeq" id="WP_096591212.1">
    <property type="nucleotide sequence ID" value="NZ_MWRM01000005.1"/>
</dbReference>
<dbReference type="InterPro" id="IPR050640">
    <property type="entry name" value="Bact_2-comp_sensor_kinase"/>
</dbReference>
<dbReference type="Gene3D" id="3.30.565.10">
    <property type="entry name" value="Histidine kinase-like ATPase, C-terminal domain"/>
    <property type="match status" value="1"/>
</dbReference>
<dbReference type="InterPro" id="IPR036890">
    <property type="entry name" value="HATPase_C_sf"/>
</dbReference>
<dbReference type="AlphaFoldDB" id="A0A2A4GYR2"/>
<comment type="catalytic activity">
    <reaction evidence="1">
        <text>ATP + protein L-histidine = ADP + protein N-phospho-L-histidine.</text>
        <dbReference type="EC" id="2.7.13.3"/>
    </reaction>
</comment>
<dbReference type="GO" id="GO:0000155">
    <property type="term" value="F:phosphorelay sensor kinase activity"/>
    <property type="evidence" value="ECO:0007669"/>
    <property type="project" value="InterPro"/>
</dbReference>
<keyword evidence="13 15" id="KW-0472">Membrane</keyword>
<dbReference type="InterPro" id="IPR010559">
    <property type="entry name" value="Sig_transdc_His_kin_internal"/>
</dbReference>
<dbReference type="SUPFAM" id="SSF55781">
    <property type="entry name" value="GAF domain-like"/>
    <property type="match status" value="1"/>
</dbReference>
<dbReference type="GO" id="GO:0071555">
    <property type="term" value="P:cell wall organization"/>
    <property type="evidence" value="ECO:0007669"/>
    <property type="project" value="InterPro"/>
</dbReference>
<organism evidence="17 18">
    <name type="scientific">Staphylococcus delphini</name>
    <dbReference type="NCBI Taxonomy" id="53344"/>
    <lineage>
        <taxon>Bacteria</taxon>
        <taxon>Bacillati</taxon>
        <taxon>Bacillota</taxon>
        <taxon>Bacilli</taxon>
        <taxon>Bacillales</taxon>
        <taxon>Staphylococcaceae</taxon>
        <taxon>Staphylococcus</taxon>
        <taxon>Staphylococcus intermedius group</taxon>
    </lineage>
</organism>